<reference evidence="18" key="2">
    <citation type="submission" date="2020-12" db="EMBL/GenBank/DDBJ databases">
        <authorList>
            <person name="Kanost M."/>
        </authorList>
    </citation>
    <scope>NUCLEOTIDE SEQUENCE</scope>
</reference>
<dbReference type="PANTHER" id="PTHR20963:SF51">
    <property type="entry name" value="MULTIPLE INOSITOL POLYPHOSPHATE PHOSPHATASE 1"/>
    <property type="match status" value="1"/>
</dbReference>
<dbReference type="PIRSF" id="PIRSF000894">
    <property type="entry name" value="Acid_phosphatase"/>
    <property type="match status" value="1"/>
</dbReference>
<dbReference type="SUPFAM" id="SSF53254">
    <property type="entry name" value="Phosphoglycerate mutase-like"/>
    <property type="match status" value="1"/>
</dbReference>
<organism evidence="18 19">
    <name type="scientific">Manduca sexta</name>
    <name type="common">Tobacco hawkmoth</name>
    <name type="synonym">Tobacco hornworm</name>
    <dbReference type="NCBI Taxonomy" id="7130"/>
    <lineage>
        <taxon>Eukaryota</taxon>
        <taxon>Metazoa</taxon>
        <taxon>Ecdysozoa</taxon>
        <taxon>Arthropoda</taxon>
        <taxon>Hexapoda</taxon>
        <taxon>Insecta</taxon>
        <taxon>Pterygota</taxon>
        <taxon>Neoptera</taxon>
        <taxon>Endopterygota</taxon>
        <taxon>Lepidoptera</taxon>
        <taxon>Glossata</taxon>
        <taxon>Ditrysia</taxon>
        <taxon>Bombycoidea</taxon>
        <taxon>Sphingidae</taxon>
        <taxon>Sphinginae</taxon>
        <taxon>Sphingini</taxon>
        <taxon>Manduca</taxon>
    </lineage>
</organism>
<reference evidence="18" key="1">
    <citation type="journal article" date="2016" name="Insect Biochem. Mol. Biol.">
        <title>Multifaceted biological insights from a draft genome sequence of the tobacco hornworm moth, Manduca sexta.</title>
        <authorList>
            <person name="Kanost M.R."/>
            <person name="Arrese E.L."/>
            <person name="Cao X."/>
            <person name="Chen Y.R."/>
            <person name="Chellapilla S."/>
            <person name="Goldsmith M.R."/>
            <person name="Grosse-Wilde E."/>
            <person name="Heckel D.G."/>
            <person name="Herndon N."/>
            <person name="Jiang H."/>
            <person name="Papanicolaou A."/>
            <person name="Qu J."/>
            <person name="Soulages J.L."/>
            <person name="Vogel H."/>
            <person name="Walters J."/>
            <person name="Waterhouse R.M."/>
            <person name="Ahn S.J."/>
            <person name="Almeida F.C."/>
            <person name="An C."/>
            <person name="Aqrawi P."/>
            <person name="Bretschneider A."/>
            <person name="Bryant W.B."/>
            <person name="Bucks S."/>
            <person name="Chao H."/>
            <person name="Chevignon G."/>
            <person name="Christen J.M."/>
            <person name="Clarke D.F."/>
            <person name="Dittmer N.T."/>
            <person name="Ferguson L.C.F."/>
            <person name="Garavelou S."/>
            <person name="Gordon K.H.J."/>
            <person name="Gunaratna R.T."/>
            <person name="Han Y."/>
            <person name="Hauser F."/>
            <person name="He Y."/>
            <person name="Heidel-Fischer H."/>
            <person name="Hirsh A."/>
            <person name="Hu Y."/>
            <person name="Jiang H."/>
            <person name="Kalra D."/>
            <person name="Klinner C."/>
            <person name="Konig C."/>
            <person name="Kovar C."/>
            <person name="Kroll A.R."/>
            <person name="Kuwar S.S."/>
            <person name="Lee S.L."/>
            <person name="Lehman R."/>
            <person name="Li K."/>
            <person name="Li Z."/>
            <person name="Liang H."/>
            <person name="Lovelace S."/>
            <person name="Lu Z."/>
            <person name="Mansfield J.H."/>
            <person name="McCulloch K.J."/>
            <person name="Mathew T."/>
            <person name="Morton B."/>
            <person name="Muzny D.M."/>
            <person name="Neunemann D."/>
            <person name="Ongeri F."/>
            <person name="Pauchet Y."/>
            <person name="Pu L.L."/>
            <person name="Pyrousis I."/>
            <person name="Rao X.J."/>
            <person name="Redding A."/>
            <person name="Roesel C."/>
            <person name="Sanchez-Gracia A."/>
            <person name="Schaack S."/>
            <person name="Shukla A."/>
            <person name="Tetreau G."/>
            <person name="Wang Y."/>
            <person name="Xiong G.H."/>
            <person name="Traut W."/>
            <person name="Walsh T.K."/>
            <person name="Worley K.C."/>
            <person name="Wu D."/>
            <person name="Wu W."/>
            <person name="Wu Y.Q."/>
            <person name="Zhang X."/>
            <person name="Zou Z."/>
            <person name="Zucker H."/>
            <person name="Briscoe A.D."/>
            <person name="Burmester T."/>
            <person name="Clem R.J."/>
            <person name="Feyereisen R."/>
            <person name="Grimmelikhuijzen C.J.P."/>
            <person name="Hamodrakas S.J."/>
            <person name="Hansson B.S."/>
            <person name="Huguet E."/>
            <person name="Jermiin L.S."/>
            <person name="Lan Q."/>
            <person name="Lehman H.K."/>
            <person name="Lorenzen M."/>
            <person name="Merzendorfer H."/>
            <person name="Michalopoulos I."/>
            <person name="Morton D.B."/>
            <person name="Muthukrishnan S."/>
            <person name="Oakeshott J.G."/>
            <person name="Palmer W."/>
            <person name="Park Y."/>
            <person name="Passarelli A.L."/>
            <person name="Rozas J."/>
            <person name="Schwartz L.M."/>
            <person name="Smith W."/>
            <person name="Southgate A."/>
            <person name="Vilcinskas A."/>
            <person name="Vogt R."/>
            <person name="Wang P."/>
            <person name="Werren J."/>
            <person name="Yu X.Q."/>
            <person name="Zhou J.J."/>
            <person name="Brown S.J."/>
            <person name="Scherer S.E."/>
            <person name="Richards S."/>
            <person name="Blissard G.W."/>
        </authorList>
    </citation>
    <scope>NUCLEOTIDE SEQUENCE</scope>
</reference>
<evidence type="ECO:0000256" key="6">
    <source>
        <dbReference type="ARBA" id="ARBA00022475"/>
    </source>
</evidence>
<keyword evidence="19" id="KW-1185">Reference proteome</keyword>
<keyword evidence="16" id="KW-1015">Disulfide bond</keyword>
<evidence type="ECO:0000256" key="16">
    <source>
        <dbReference type="PIRSR" id="PIRSR000894-2"/>
    </source>
</evidence>
<evidence type="ECO:0000256" key="4">
    <source>
        <dbReference type="ARBA" id="ARBA00013040"/>
    </source>
</evidence>
<keyword evidence="10" id="KW-0325">Glycoprotein</keyword>
<protein>
    <recommendedName>
        <fullName evidence="5">Multiple inositol polyphosphate phosphatase 1</fullName>
        <ecNumber evidence="4">3.1.3.62</ecNumber>
        <ecNumber evidence="3">3.1.3.80</ecNumber>
    </recommendedName>
    <alternativeName>
        <fullName evidence="11">2,3-bisphosphoglycerate 3-phosphatase</fullName>
    </alternativeName>
</protein>
<comment type="caution">
    <text evidence="18">The sequence shown here is derived from an EMBL/GenBank/DDBJ whole genome shotgun (WGS) entry which is preliminary data.</text>
</comment>
<evidence type="ECO:0000256" key="14">
    <source>
        <dbReference type="ARBA" id="ARBA00043691"/>
    </source>
</evidence>
<evidence type="ECO:0000313" key="18">
    <source>
        <dbReference type="EMBL" id="KAG6442773.1"/>
    </source>
</evidence>
<evidence type="ECO:0000256" key="17">
    <source>
        <dbReference type="SAM" id="SignalP"/>
    </source>
</evidence>
<feature type="disulfide bond" evidence="16">
    <location>
        <begin position="53"/>
        <end position="381"/>
    </location>
</feature>
<dbReference type="EC" id="3.1.3.62" evidence="4"/>
<evidence type="ECO:0000256" key="11">
    <source>
        <dbReference type="ARBA" id="ARBA00031642"/>
    </source>
</evidence>
<name>A0A922CES8_MANSE</name>
<evidence type="ECO:0000256" key="15">
    <source>
        <dbReference type="ARBA" id="ARBA00043832"/>
    </source>
</evidence>
<dbReference type="EMBL" id="JH668295">
    <property type="protein sequence ID" value="KAG6442774.1"/>
    <property type="molecule type" value="Genomic_DNA"/>
</dbReference>
<dbReference type="OrthoDB" id="6509975at2759"/>
<comment type="catalytic activity">
    <reaction evidence="12">
        <text>1D-myo-inositol 1,2,5,6-tetrakisphosphate + H2O = 1D-myo-inositol 1,2,6-trisphosphate + phosphate</text>
        <dbReference type="Rhea" id="RHEA:77119"/>
        <dbReference type="ChEBI" id="CHEBI:15377"/>
        <dbReference type="ChEBI" id="CHEBI:43474"/>
        <dbReference type="ChEBI" id="CHEBI:195535"/>
        <dbReference type="ChEBI" id="CHEBI:195537"/>
        <dbReference type="EC" id="3.1.3.62"/>
    </reaction>
    <physiologicalReaction direction="left-to-right" evidence="12">
        <dbReference type="Rhea" id="RHEA:77120"/>
    </physiologicalReaction>
</comment>
<evidence type="ECO:0000256" key="1">
    <source>
        <dbReference type="ARBA" id="ARBA00004236"/>
    </source>
</evidence>
<dbReference type="Gene3D" id="3.40.50.1240">
    <property type="entry name" value="Phosphoglycerate mutase-like"/>
    <property type="match status" value="1"/>
</dbReference>
<keyword evidence="6" id="KW-1003">Cell membrane</keyword>
<dbReference type="EC" id="3.1.3.80" evidence="3"/>
<keyword evidence="9" id="KW-0472">Membrane</keyword>
<evidence type="ECO:0000256" key="8">
    <source>
        <dbReference type="ARBA" id="ARBA00022801"/>
    </source>
</evidence>
<feature type="disulfide bond" evidence="16">
    <location>
        <begin position="401"/>
        <end position="406"/>
    </location>
</feature>
<dbReference type="InterPro" id="IPR016274">
    <property type="entry name" value="Histidine_acid_Pase_euk"/>
</dbReference>
<dbReference type="CDD" id="cd07061">
    <property type="entry name" value="HP_HAP_like"/>
    <property type="match status" value="1"/>
</dbReference>
<evidence type="ECO:0000256" key="12">
    <source>
        <dbReference type="ARBA" id="ARBA00043668"/>
    </source>
</evidence>
<proteinExistence type="inferred from homology"/>
<dbReference type="FunFam" id="3.40.50.1240:FF:000014">
    <property type="entry name" value="Multiple inositol polyphosphate phosphatase 1"/>
    <property type="match status" value="1"/>
</dbReference>
<keyword evidence="8" id="KW-0378">Hydrolase</keyword>
<feature type="signal peptide" evidence="17">
    <location>
        <begin position="1"/>
        <end position="20"/>
    </location>
</feature>
<gene>
    <name evidence="18" type="ORF">O3G_MSEX002437</name>
</gene>
<dbReference type="AlphaFoldDB" id="A0A922CES8"/>
<evidence type="ECO:0000313" key="19">
    <source>
        <dbReference type="Proteomes" id="UP000791440"/>
    </source>
</evidence>
<dbReference type="GO" id="GO:0052745">
    <property type="term" value="F:inositol phosphate phosphatase activity"/>
    <property type="evidence" value="ECO:0007669"/>
    <property type="project" value="TreeGrafter"/>
</dbReference>
<sequence length="435" mass="51029">MNSYLFIGFFITLLYTYNEATLKTSDVRNYLGTRTPYRFRGNKNDSRIKFPHCKDSKIWMIIRHGTRLPRDTDIIKMNTTLKDLKYEILLNNKLGNGELTDEQIKNFEQWSTDINLEHERFLTLEGQDEMILLAERMQNRFPGAIKRKYNNATFLFRYTATQRAQQSARYFANGLFDKKDSQDVIFSPATKVDTVLRFYQHCDKWQKQVKKNPNTYTEQILFGVSDEMNKTLERVSNRLGLSSVLSLDKVILMYKTCGYETSWSKHLASPWCSVFDRASAEVLEYYHDLKHYWLDGYGHDLTYRQACVSINNMLEMFSNKEGPNATFLFAHSGTVLKILTHLGLFKPKDHLRGNAVMKERPWRTSHIDCFAANLAFVLYRCKDGDHVLTLHQERVIKLPMCGKELCPLKELRKKFKDTIYNCNFTDMCSLVRDEL</sequence>
<evidence type="ECO:0000256" key="3">
    <source>
        <dbReference type="ARBA" id="ARBA00012976"/>
    </source>
</evidence>
<evidence type="ECO:0000256" key="2">
    <source>
        <dbReference type="ARBA" id="ARBA00008422"/>
    </source>
</evidence>
<dbReference type="GO" id="GO:0003993">
    <property type="term" value="F:acid phosphatase activity"/>
    <property type="evidence" value="ECO:0007669"/>
    <property type="project" value="TreeGrafter"/>
</dbReference>
<dbReference type="GO" id="GO:0034417">
    <property type="term" value="F:bisphosphoglycerate 3-phosphatase activity"/>
    <property type="evidence" value="ECO:0007669"/>
    <property type="project" value="UniProtKB-EC"/>
</dbReference>
<dbReference type="Proteomes" id="UP000791440">
    <property type="component" value="Unassembled WGS sequence"/>
</dbReference>
<dbReference type="EMBL" id="JH668295">
    <property type="protein sequence ID" value="KAG6442773.1"/>
    <property type="molecule type" value="Genomic_DNA"/>
</dbReference>
<evidence type="ECO:0000256" key="5">
    <source>
        <dbReference type="ARBA" id="ARBA00018097"/>
    </source>
</evidence>
<accession>A0A922CES8</accession>
<comment type="similarity">
    <text evidence="2">Belongs to the histidine acid phosphatase family. MINPP1 subfamily.</text>
</comment>
<dbReference type="InterPro" id="IPR029033">
    <property type="entry name" value="His_PPase_superfam"/>
</dbReference>
<dbReference type="GO" id="GO:0005886">
    <property type="term" value="C:plasma membrane"/>
    <property type="evidence" value="ECO:0007669"/>
    <property type="project" value="UniProtKB-SubCell"/>
</dbReference>
<evidence type="ECO:0000256" key="7">
    <source>
        <dbReference type="ARBA" id="ARBA00022729"/>
    </source>
</evidence>
<comment type="catalytic activity">
    <reaction evidence="13">
        <text>1D-myo-inositol 1,2,4,5,6-pentakisphosphate + H2O = 1D-myo-inositol 1,2,5,6-tetrakisphosphate + phosphate</text>
        <dbReference type="Rhea" id="RHEA:77115"/>
        <dbReference type="ChEBI" id="CHEBI:15377"/>
        <dbReference type="ChEBI" id="CHEBI:43474"/>
        <dbReference type="ChEBI" id="CHEBI:57798"/>
        <dbReference type="ChEBI" id="CHEBI:195535"/>
        <dbReference type="EC" id="3.1.3.62"/>
    </reaction>
    <physiologicalReaction direction="left-to-right" evidence="13">
        <dbReference type="Rhea" id="RHEA:77116"/>
    </physiologicalReaction>
</comment>
<evidence type="ECO:0000256" key="10">
    <source>
        <dbReference type="ARBA" id="ARBA00023180"/>
    </source>
</evidence>
<dbReference type="InterPro" id="IPR000560">
    <property type="entry name" value="His_Pase_clade-2"/>
</dbReference>
<comment type="catalytic activity">
    <reaction evidence="14">
        <text>1D-myo-inositol hexakisphosphate + H2O = 1D-myo-inositol 1,2,4,5,6-pentakisphosphate + phosphate</text>
        <dbReference type="Rhea" id="RHEA:16989"/>
        <dbReference type="ChEBI" id="CHEBI:15377"/>
        <dbReference type="ChEBI" id="CHEBI:43474"/>
        <dbReference type="ChEBI" id="CHEBI:57798"/>
        <dbReference type="ChEBI" id="CHEBI:58130"/>
        <dbReference type="EC" id="3.1.3.62"/>
    </reaction>
    <physiologicalReaction direction="left-to-right" evidence="14">
        <dbReference type="Rhea" id="RHEA:16990"/>
    </physiologicalReaction>
</comment>
<comment type="catalytic activity">
    <reaction evidence="15">
        <text>(2R)-2,3-bisphosphoglycerate + H2O = (2R)-2-phosphoglycerate + phosphate</text>
        <dbReference type="Rhea" id="RHEA:27381"/>
        <dbReference type="ChEBI" id="CHEBI:15377"/>
        <dbReference type="ChEBI" id="CHEBI:43474"/>
        <dbReference type="ChEBI" id="CHEBI:58248"/>
        <dbReference type="ChEBI" id="CHEBI:58289"/>
        <dbReference type="EC" id="3.1.3.80"/>
    </reaction>
    <physiologicalReaction direction="left-to-right" evidence="15">
        <dbReference type="Rhea" id="RHEA:27382"/>
    </physiologicalReaction>
</comment>
<dbReference type="Pfam" id="PF00328">
    <property type="entry name" value="His_Phos_2"/>
    <property type="match status" value="1"/>
</dbReference>
<evidence type="ECO:0000256" key="13">
    <source>
        <dbReference type="ARBA" id="ARBA00043671"/>
    </source>
</evidence>
<keyword evidence="7 17" id="KW-0732">Signal</keyword>
<evidence type="ECO:0000256" key="9">
    <source>
        <dbReference type="ARBA" id="ARBA00023136"/>
    </source>
</evidence>
<dbReference type="PANTHER" id="PTHR20963">
    <property type="entry name" value="MULTIPLE INOSITOL POLYPHOSPHATE PHOSPHATASE-RELATED"/>
    <property type="match status" value="1"/>
</dbReference>
<comment type="subcellular location">
    <subcellularLocation>
        <location evidence="1">Cell membrane</location>
    </subcellularLocation>
</comment>
<feature type="disulfide bond" evidence="16">
    <location>
        <begin position="257"/>
        <end position="272"/>
    </location>
</feature>
<feature type="chain" id="PRO_5038276753" description="Multiple inositol polyphosphate phosphatase 1" evidence="17">
    <location>
        <begin position="21"/>
        <end position="435"/>
    </location>
</feature>